<keyword evidence="4 7" id="KW-0233">DNA recombination</keyword>
<dbReference type="NCBIfam" id="TIGR00613">
    <property type="entry name" value="reco"/>
    <property type="match status" value="1"/>
</dbReference>
<dbReference type="Gene3D" id="2.40.50.140">
    <property type="entry name" value="Nucleic acid-binding proteins"/>
    <property type="match status" value="1"/>
</dbReference>
<evidence type="ECO:0000256" key="3">
    <source>
        <dbReference type="ARBA" id="ARBA00022763"/>
    </source>
</evidence>
<protein>
    <recommendedName>
        <fullName evidence="2 7">DNA repair protein RecO</fullName>
    </recommendedName>
    <alternativeName>
        <fullName evidence="6 7">Recombination protein O</fullName>
    </alternativeName>
</protein>
<evidence type="ECO:0000256" key="4">
    <source>
        <dbReference type="ARBA" id="ARBA00023172"/>
    </source>
</evidence>
<dbReference type="InterPro" id="IPR012340">
    <property type="entry name" value="NA-bd_OB-fold"/>
</dbReference>
<dbReference type="AlphaFoldDB" id="A0A9D1F3Y0"/>
<proteinExistence type="inferred from homology"/>
<organism evidence="9 10">
    <name type="scientific">Candidatus Scybalocola faecigallinarum</name>
    <dbReference type="NCBI Taxonomy" id="2840941"/>
    <lineage>
        <taxon>Bacteria</taxon>
        <taxon>Bacillati</taxon>
        <taxon>Bacillota</taxon>
        <taxon>Clostridia</taxon>
        <taxon>Lachnospirales</taxon>
        <taxon>Lachnospiraceae</taxon>
        <taxon>Lachnospiraceae incertae sedis</taxon>
        <taxon>Candidatus Scybalocola (ex Gilroy et al. 2021)</taxon>
    </lineage>
</organism>
<dbReference type="Pfam" id="PF02565">
    <property type="entry name" value="RecO_C"/>
    <property type="match status" value="1"/>
</dbReference>
<evidence type="ECO:0000256" key="2">
    <source>
        <dbReference type="ARBA" id="ARBA00021310"/>
    </source>
</evidence>
<comment type="similarity">
    <text evidence="1 7">Belongs to the RecO family.</text>
</comment>
<dbReference type="Proteomes" id="UP000823927">
    <property type="component" value="Unassembled WGS sequence"/>
</dbReference>
<dbReference type="PANTHER" id="PTHR33991:SF1">
    <property type="entry name" value="DNA REPAIR PROTEIN RECO"/>
    <property type="match status" value="1"/>
</dbReference>
<feature type="domain" description="DNA replication/recombination mediator RecO N-terminal" evidence="8">
    <location>
        <begin position="4"/>
        <end position="80"/>
    </location>
</feature>
<evidence type="ECO:0000256" key="5">
    <source>
        <dbReference type="ARBA" id="ARBA00023204"/>
    </source>
</evidence>
<evidence type="ECO:0000256" key="7">
    <source>
        <dbReference type="HAMAP-Rule" id="MF_00201"/>
    </source>
</evidence>
<reference evidence="9" key="1">
    <citation type="submission" date="2020-10" db="EMBL/GenBank/DDBJ databases">
        <authorList>
            <person name="Gilroy R."/>
        </authorList>
    </citation>
    <scope>NUCLEOTIDE SEQUENCE</scope>
    <source>
        <strain evidence="9">CHK178-757</strain>
    </source>
</reference>
<dbReference type="GO" id="GO:0043590">
    <property type="term" value="C:bacterial nucleoid"/>
    <property type="evidence" value="ECO:0007669"/>
    <property type="project" value="TreeGrafter"/>
</dbReference>
<dbReference type="EMBL" id="DVIT01000024">
    <property type="protein sequence ID" value="HIS47150.1"/>
    <property type="molecule type" value="Genomic_DNA"/>
</dbReference>
<accession>A0A9D1F3Y0</accession>
<reference evidence="9" key="2">
    <citation type="journal article" date="2021" name="PeerJ">
        <title>Extensive microbial diversity within the chicken gut microbiome revealed by metagenomics and culture.</title>
        <authorList>
            <person name="Gilroy R."/>
            <person name="Ravi A."/>
            <person name="Getino M."/>
            <person name="Pursley I."/>
            <person name="Horton D.L."/>
            <person name="Alikhan N.F."/>
            <person name="Baker D."/>
            <person name="Gharbi K."/>
            <person name="Hall N."/>
            <person name="Watson M."/>
            <person name="Adriaenssens E.M."/>
            <person name="Foster-Nyarko E."/>
            <person name="Jarju S."/>
            <person name="Secka A."/>
            <person name="Antonio M."/>
            <person name="Oren A."/>
            <person name="Chaudhuri R.R."/>
            <person name="La Ragione R."/>
            <person name="Hildebrand F."/>
            <person name="Pallen M.J."/>
        </authorList>
    </citation>
    <scope>NUCLEOTIDE SEQUENCE</scope>
    <source>
        <strain evidence="9">CHK178-757</strain>
    </source>
</reference>
<dbReference type="SUPFAM" id="SSF50249">
    <property type="entry name" value="Nucleic acid-binding proteins"/>
    <property type="match status" value="1"/>
</dbReference>
<dbReference type="Pfam" id="PF11967">
    <property type="entry name" value="RecO_N"/>
    <property type="match status" value="1"/>
</dbReference>
<comment type="function">
    <text evidence="7">Involved in DNA repair and RecF pathway recombination.</text>
</comment>
<dbReference type="HAMAP" id="MF_00201">
    <property type="entry name" value="RecO"/>
    <property type="match status" value="1"/>
</dbReference>
<keyword evidence="3 7" id="KW-0227">DNA damage</keyword>
<sequence length="246" mass="28385">MTEQLKLTGMVISSMPVGEYDKRLVLLTTQRGKITAFSRGSRRPKSPMLAATEPFVFGEFFLIPGRDAYTLVGAEVSNYFMELRQDLEAACYGFYFLEFASYYARENIDGTPLLKLLYQTLRVLCRKIIDFKLVRRIYELKVFVLEGEYPQCFSCCLCGSSENLTRFSFLHSGVVCENCRGRESGLKKLHPSTVYTMQYIISVPVEKLYSFTVSAEVLRDLENVMEHFIRLHVDRKFKSLDMLDLL</sequence>
<dbReference type="InterPro" id="IPR037278">
    <property type="entry name" value="ARFGAP/RecO"/>
</dbReference>
<keyword evidence="5 7" id="KW-0234">DNA repair</keyword>
<dbReference type="GO" id="GO:0006302">
    <property type="term" value="P:double-strand break repair"/>
    <property type="evidence" value="ECO:0007669"/>
    <property type="project" value="TreeGrafter"/>
</dbReference>
<gene>
    <name evidence="7 9" type="primary">recO</name>
    <name evidence="9" type="ORF">IAB46_06260</name>
</gene>
<evidence type="ECO:0000313" key="9">
    <source>
        <dbReference type="EMBL" id="HIS47150.1"/>
    </source>
</evidence>
<dbReference type="SUPFAM" id="SSF57863">
    <property type="entry name" value="ArfGap/RecO-like zinc finger"/>
    <property type="match status" value="1"/>
</dbReference>
<dbReference type="InterPro" id="IPR022572">
    <property type="entry name" value="DNA_rep/recomb_RecO_N"/>
</dbReference>
<evidence type="ECO:0000256" key="6">
    <source>
        <dbReference type="ARBA" id="ARBA00033409"/>
    </source>
</evidence>
<dbReference type="Gene3D" id="1.20.1440.120">
    <property type="entry name" value="Recombination protein O, C-terminal domain"/>
    <property type="match status" value="1"/>
</dbReference>
<dbReference type="InterPro" id="IPR042242">
    <property type="entry name" value="RecO_C"/>
</dbReference>
<evidence type="ECO:0000259" key="8">
    <source>
        <dbReference type="Pfam" id="PF11967"/>
    </source>
</evidence>
<name>A0A9D1F3Y0_9FIRM</name>
<evidence type="ECO:0000313" key="10">
    <source>
        <dbReference type="Proteomes" id="UP000823927"/>
    </source>
</evidence>
<dbReference type="GO" id="GO:0006310">
    <property type="term" value="P:DNA recombination"/>
    <property type="evidence" value="ECO:0007669"/>
    <property type="project" value="UniProtKB-UniRule"/>
</dbReference>
<dbReference type="PANTHER" id="PTHR33991">
    <property type="entry name" value="DNA REPAIR PROTEIN RECO"/>
    <property type="match status" value="1"/>
</dbReference>
<comment type="caution">
    <text evidence="9">The sequence shown here is derived from an EMBL/GenBank/DDBJ whole genome shotgun (WGS) entry which is preliminary data.</text>
</comment>
<evidence type="ECO:0000256" key="1">
    <source>
        <dbReference type="ARBA" id="ARBA00007452"/>
    </source>
</evidence>
<dbReference type="InterPro" id="IPR003717">
    <property type="entry name" value="RecO"/>
</dbReference>